<feature type="domain" description="MmeI-like N-terminal" evidence="6">
    <location>
        <begin position="11"/>
        <end position="235"/>
    </location>
</feature>
<sequence length="1154" mass="129532">MPADEAAHQSPEAFIKYWSDKGGSERANYQKFINQLCALIGTAEPEASSERDALNNYVYEKRVRALDLEGDDGRNNYLDCYKRDCFVLEAKQSRKRQRGGQEGSDLFGGLPHSSPPAGARPSWDRLMRQARAQAERYAKALPTDHGWPPFLIVIDVGHVIETYADFTGLGKAYMPFPDSRSHRIRLADLADPEIRARLKAIWEAPKSLDPSARRAEVTRDIAQRLARLAQSLEKRYEPKAVALFLMRCLFTAFAQNVGLLPEGAFTGVLNDARPNPQFLPRYLEPFWRSMDRGSDHDTTIRARVRHFNGGLFREAEALALEEQEIGELIAACSRDWRNVEPAIFGTLLENALSKRERSQYGAFFTPRAYVERLVVPAVIEPLMAEWRNAQVIAENARQKKDHAQAIKQIKDFHQALCSVKILDPACGSGNFLYVALEKMKALEGEVIATLEEIGGGTQANLDLAGHTVGPHQLLGLEKNPRAVPIAELVIWIGHLQCHLRQRGPESLSEPILHSYDNIRQCDAVLSWDRVEPMLDDAGQPRVKWDGVSWRTDPFTGQEVPDESRTVPLQRHVGAKPADWPQADYIVGNPPFIAGKDLRAELGDGYAEALWKAYPHMPGGADFVTYWWDKAADLVRKGAARRFGFITTNSITQTFSRRVIQRHLDAKTPLHLTFAIPDHPWADGQGAAAVRVAMTVGAPVEHDERTGLLKTVVHEGQAPDRDGAVPVVLDLRRGRIHANLTTGADVAAAKALKANDGLSSPGVKLHGSGFLVTPAQARALGLGRIAGLEERIREYRNGRDLTARSRGLMVIDLFSMTEIEVRQKYPDVYQWLLDRVKPERDNNNRKSYRENWWIFGEPRTELRSAINGIDRYIATVETSRHRVFQYLPSNMVPDNKLVLIFSNEAYILGMLSSRTHCTWSISTGGWLGQGNDPVYVKTRCFDTFPFPNATPHQKRVIGQLAEELDAHRKRVLTEHPDRLTLTELYNVLEKRRSREELTAREMEVYQLGQVGVMLDLHCRIDHAVADAYGWPADLEDARILENLVALNAERHREECEGVVRWLRPDYQNPKGQGAAVQIAATLDIAADTAKRIVWPKAPTEQVHSLMAALSRCGRAVEAESLARQFKGAKSPRVRELLDILVSVGHARQINNLYAP</sequence>
<dbReference type="GO" id="GO:0032259">
    <property type="term" value="P:methylation"/>
    <property type="evidence" value="ECO:0007669"/>
    <property type="project" value="UniProtKB-KW"/>
</dbReference>
<dbReference type="PANTHER" id="PTHR33841:SF1">
    <property type="entry name" value="DNA METHYLTRANSFERASE A"/>
    <property type="match status" value="1"/>
</dbReference>
<evidence type="ECO:0000256" key="2">
    <source>
        <dbReference type="ARBA" id="ARBA00022603"/>
    </source>
</evidence>
<feature type="domain" description="MmeI-like target recognition" evidence="8">
    <location>
        <begin position="822"/>
        <end position="947"/>
    </location>
</feature>
<evidence type="ECO:0000259" key="9">
    <source>
        <dbReference type="Pfam" id="PF20473"/>
    </source>
</evidence>
<evidence type="ECO:0000256" key="5">
    <source>
        <dbReference type="SAM" id="MobiDB-lite"/>
    </source>
</evidence>
<evidence type="ECO:0000313" key="10">
    <source>
        <dbReference type="EMBL" id="NUA98989.1"/>
    </source>
</evidence>
<dbReference type="EC" id="2.1.1.72" evidence="1"/>
<dbReference type="InterPro" id="IPR046819">
    <property type="entry name" value="MmeI_hel"/>
</dbReference>
<comment type="catalytic activity">
    <reaction evidence="4">
        <text>a 2'-deoxyadenosine in DNA + S-adenosyl-L-methionine = an N(6)-methyl-2'-deoxyadenosine in DNA + S-adenosyl-L-homocysteine + H(+)</text>
        <dbReference type="Rhea" id="RHEA:15197"/>
        <dbReference type="Rhea" id="RHEA-COMP:12418"/>
        <dbReference type="Rhea" id="RHEA-COMP:12419"/>
        <dbReference type="ChEBI" id="CHEBI:15378"/>
        <dbReference type="ChEBI" id="CHEBI:57856"/>
        <dbReference type="ChEBI" id="CHEBI:59789"/>
        <dbReference type="ChEBI" id="CHEBI:90615"/>
        <dbReference type="ChEBI" id="CHEBI:90616"/>
        <dbReference type="EC" id="2.1.1.72"/>
    </reaction>
</comment>
<dbReference type="Pfam" id="PF20465">
    <property type="entry name" value="MmeI_hel"/>
    <property type="match status" value="1"/>
</dbReference>
<dbReference type="PROSITE" id="PS00092">
    <property type="entry name" value="N6_MTASE"/>
    <property type="match status" value="1"/>
</dbReference>
<evidence type="ECO:0000259" key="7">
    <source>
        <dbReference type="Pfam" id="PF20465"/>
    </source>
</evidence>
<evidence type="ECO:0000313" key="11">
    <source>
        <dbReference type="Proteomes" id="UP000605086"/>
    </source>
</evidence>
<keyword evidence="2 10" id="KW-0489">Methyltransferase</keyword>
<dbReference type="EMBL" id="WHOS01000006">
    <property type="protein sequence ID" value="NUA98989.1"/>
    <property type="molecule type" value="Genomic_DNA"/>
</dbReference>
<feature type="domain" description="MmeI-like DNA-methyltransferase" evidence="9">
    <location>
        <begin position="403"/>
        <end position="696"/>
    </location>
</feature>
<dbReference type="GO" id="GO:0008168">
    <property type="term" value="F:methyltransferase activity"/>
    <property type="evidence" value="ECO:0007669"/>
    <property type="project" value="UniProtKB-KW"/>
</dbReference>
<dbReference type="InterPro" id="IPR046820">
    <property type="entry name" value="MmeI_TRD"/>
</dbReference>
<dbReference type="Pfam" id="PF20464">
    <property type="entry name" value="MmeI_N"/>
    <property type="match status" value="1"/>
</dbReference>
<dbReference type="InterPro" id="IPR046816">
    <property type="entry name" value="MmeI_Mtase"/>
</dbReference>
<protein>
    <recommendedName>
        <fullName evidence="1">site-specific DNA-methyltransferase (adenine-specific)</fullName>
        <ecNumber evidence="1">2.1.1.72</ecNumber>
    </recommendedName>
</protein>
<reference evidence="10 11" key="1">
    <citation type="submission" date="2019-10" db="EMBL/GenBank/DDBJ databases">
        <title>Genome sequence of Azospirillum melinis.</title>
        <authorList>
            <person name="Ambrosini A."/>
            <person name="Sant'Anna F.H."/>
            <person name="Cassan F.D."/>
            <person name="Souza E.M."/>
            <person name="Passaglia L.M.P."/>
        </authorList>
    </citation>
    <scope>NUCLEOTIDE SEQUENCE [LARGE SCALE GENOMIC DNA]</scope>
    <source>
        <strain evidence="10 11">TMCY0552</strain>
    </source>
</reference>
<dbReference type="PANTHER" id="PTHR33841">
    <property type="entry name" value="DNA METHYLTRANSFERASE YEEA-RELATED"/>
    <property type="match status" value="1"/>
</dbReference>
<evidence type="ECO:0000259" key="8">
    <source>
        <dbReference type="Pfam" id="PF20466"/>
    </source>
</evidence>
<name>A0ABX2KEF2_9PROT</name>
<dbReference type="InterPro" id="IPR029063">
    <property type="entry name" value="SAM-dependent_MTases_sf"/>
</dbReference>
<dbReference type="Gene3D" id="3.40.50.150">
    <property type="entry name" value="Vaccinia Virus protein VP39"/>
    <property type="match status" value="1"/>
</dbReference>
<dbReference type="Proteomes" id="UP000605086">
    <property type="component" value="Unassembled WGS sequence"/>
</dbReference>
<evidence type="ECO:0000256" key="4">
    <source>
        <dbReference type="ARBA" id="ARBA00047942"/>
    </source>
</evidence>
<dbReference type="InterPro" id="IPR046817">
    <property type="entry name" value="MmeI_N"/>
</dbReference>
<dbReference type="InterPro" id="IPR050953">
    <property type="entry name" value="N4_N6_ade-DNA_methylase"/>
</dbReference>
<gene>
    <name evidence="10" type="ORF">GBZ48_06775</name>
</gene>
<accession>A0ABX2KEF2</accession>
<dbReference type="Pfam" id="PF20466">
    <property type="entry name" value="MmeI_TRD"/>
    <property type="match status" value="1"/>
</dbReference>
<evidence type="ECO:0000259" key="6">
    <source>
        <dbReference type="Pfam" id="PF20464"/>
    </source>
</evidence>
<keyword evidence="3" id="KW-0808">Transferase</keyword>
<dbReference type="PRINTS" id="PR00507">
    <property type="entry name" value="N12N6MTFRASE"/>
</dbReference>
<proteinExistence type="predicted"/>
<feature type="region of interest" description="Disordered" evidence="5">
    <location>
        <begin position="92"/>
        <end position="121"/>
    </location>
</feature>
<dbReference type="SUPFAM" id="SSF53335">
    <property type="entry name" value="S-adenosyl-L-methionine-dependent methyltransferases"/>
    <property type="match status" value="1"/>
</dbReference>
<evidence type="ECO:0000256" key="3">
    <source>
        <dbReference type="ARBA" id="ARBA00022679"/>
    </source>
</evidence>
<organism evidence="10 11">
    <name type="scientific">Azospirillum melinis</name>
    <dbReference type="NCBI Taxonomy" id="328839"/>
    <lineage>
        <taxon>Bacteria</taxon>
        <taxon>Pseudomonadati</taxon>
        <taxon>Pseudomonadota</taxon>
        <taxon>Alphaproteobacteria</taxon>
        <taxon>Rhodospirillales</taxon>
        <taxon>Azospirillaceae</taxon>
        <taxon>Azospirillum</taxon>
    </lineage>
</organism>
<feature type="domain" description="MmeI-like helicase spacer" evidence="7">
    <location>
        <begin position="240"/>
        <end position="312"/>
    </location>
</feature>
<dbReference type="InterPro" id="IPR002052">
    <property type="entry name" value="DNA_methylase_N6_adenine_CS"/>
</dbReference>
<keyword evidence="11" id="KW-1185">Reference proteome</keyword>
<dbReference type="Pfam" id="PF20473">
    <property type="entry name" value="MmeI_Mtase"/>
    <property type="match status" value="1"/>
</dbReference>
<evidence type="ECO:0000256" key="1">
    <source>
        <dbReference type="ARBA" id="ARBA00011900"/>
    </source>
</evidence>
<comment type="caution">
    <text evidence="10">The sequence shown here is derived from an EMBL/GenBank/DDBJ whole genome shotgun (WGS) entry which is preliminary data.</text>
</comment>